<dbReference type="InterPro" id="IPR006076">
    <property type="entry name" value="FAD-dep_OxRdtase"/>
</dbReference>
<accession>A0A6J4QPQ4</accession>
<name>A0A6J4QPQ4_9ACTN</name>
<keyword evidence="3" id="KW-0285">Flavoprotein</keyword>
<dbReference type="Gene3D" id="3.50.50.60">
    <property type="entry name" value="FAD/NAD(P)-binding domain"/>
    <property type="match status" value="1"/>
</dbReference>
<feature type="domain" description="FAD dependent oxidoreductase" evidence="6">
    <location>
        <begin position="19"/>
        <end position="346"/>
    </location>
</feature>
<dbReference type="PANTHER" id="PTHR11985">
    <property type="entry name" value="GLYCEROL-3-PHOSPHATE DEHYDROGENASE"/>
    <property type="match status" value="1"/>
</dbReference>
<dbReference type="Pfam" id="PF01266">
    <property type="entry name" value="DAO"/>
    <property type="match status" value="1"/>
</dbReference>
<reference evidence="8" key="1">
    <citation type="submission" date="2020-02" db="EMBL/GenBank/DDBJ databases">
        <authorList>
            <person name="Meier V. D."/>
        </authorList>
    </citation>
    <scope>NUCLEOTIDE SEQUENCE</scope>
    <source>
        <strain evidence="8">AVDCRST_MAG80</strain>
    </source>
</reference>
<gene>
    <name evidence="8" type="ORF">AVDCRST_MAG80-2294</name>
</gene>
<organism evidence="8">
    <name type="scientific">uncultured Rubrobacteraceae bacterium</name>
    <dbReference type="NCBI Taxonomy" id="349277"/>
    <lineage>
        <taxon>Bacteria</taxon>
        <taxon>Bacillati</taxon>
        <taxon>Actinomycetota</taxon>
        <taxon>Rubrobacteria</taxon>
        <taxon>Rubrobacterales</taxon>
        <taxon>Rubrobacteraceae</taxon>
        <taxon>environmental samples</taxon>
    </lineage>
</organism>
<evidence type="ECO:0000256" key="4">
    <source>
        <dbReference type="ARBA" id="ARBA00022827"/>
    </source>
</evidence>
<evidence type="ECO:0000313" key="8">
    <source>
        <dbReference type="EMBL" id="CAA9451240.1"/>
    </source>
</evidence>
<dbReference type="SUPFAM" id="SSF51905">
    <property type="entry name" value="FAD/NAD(P)-binding domain"/>
    <property type="match status" value="1"/>
</dbReference>
<evidence type="ECO:0000256" key="2">
    <source>
        <dbReference type="ARBA" id="ARBA00007330"/>
    </source>
</evidence>
<feature type="domain" description="Alpha-glycerophosphate oxidase C-terminal" evidence="7">
    <location>
        <begin position="406"/>
        <end position="535"/>
    </location>
</feature>
<dbReference type="EC" id="1.1.5.3" evidence="8"/>
<dbReference type="EMBL" id="CADCVC010000205">
    <property type="protein sequence ID" value="CAA9451240.1"/>
    <property type="molecule type" value="Genomic_DNA"/>
</dbReference>
<dbReference type="InterPro" id="IPR038299">
    <property type="entry name" value="DAO_C_sf"/>
</dbReference>
<proteinExistence type="inferred from homology"/>
<evidence type="ECO:0000259" key="6">
    <source>
        <dbReference type="Pfam" id="PF01266"/>
    </source>
</evidence>
<sequence length="563" mass="62539">MERNGSSRVPHDIGSYPFDLIVVGAGINGAGIARDAAMRGLKILLIDKGDIASGTTSWSTRLIHGGLRYLEYYELYLVHESLAEREKLLNIAPHLVRPLPFIIPVYDYSKRGTLLVRLGMIGYDLLSWSKSLDRHKMLSREDVLELVPGLEREGLLGAAMYYDGQVEYAERLAVENAVSAHENGTVVLTYAEAERLIVENGNVVGVEFKDLLDGGRHEARAPVTVNVAGPWVDEVLHKMDFAEERMIGGTKGSHLVVDPFPGAPVNEALYAEAKEDGRPYFIVPWNGRYLIGTTDIRYEGDLDHVVADEEEIDYLIRETNNVIPTANLTRDDVLFTYSGVRPLPFESEGAEGGVTRSHIIYDHAEHDPRIGGLFSIIGGKLTTYRNLSRETVDAVYEKLGGKAPRCRTDEVPLPGGALGESRNFEEFAAEFRMTSGLNEELATRLLKLYGARAPDVLELAGDEHSLRVPLSPEATVETGTIGAEILYAFRRELAEKLGDALLRRSMVGMGPRVALDVDEAAARVAVQHLGWSRERAKREVGEFRDYVRRYKPKDLRETEPVEV</sequence>
<protein>
    <submittedName>
        <fullName evidence="8">Glycerol-3-phosphate dehydrogenase</fullName>
        <ecNumber evidence="8">1.1.5.3</ecNumber>
    </submittedName>
</protein>
<dbReference type="InterPro" id="IPR031656">
    <property type="entry name" value="DAO_C"/>
</dbReference>
<evidence type="ECO:0000256" key="3">
    <source>
        <dbReference type="ARBA" id="ARBA00022630"/>
    </source>
</evidence>
<dbReference type="Pfam" id="PF16901">
    <property type="entry name" value="DAO_C"/>
    <property type="match status" value="1"/>
</dbReference>
<dbReference type="GO" id="GO:0046168">
    <property type="term" value="P:glycerol-3-phosphate catabolic process"/>
    <property type="evidence" value="ECO:0007669"/>
    <property type="project" value="TreeGrafter"/>
</dbReference>
<evidence type="ECO:0000256" key="1">
    <source>
        <dbReference type="ARBA" id="ARBA00001974"/>
    </source>
</evidence>
<dbReference type="InterPro" id="IPR036188">
    <property type="entry name" value="FAD/NAD-bd_sf"/>
</dbReference>
<dbReference type="PRINTS" id="PR01001">
    <property type="entry name" value="FADG3PDH"/>
</dbReference>
<evidence type="ECO:0000256" key="5">
    <source>
        <dbReference type="ARBA" id="ARBA00023002"/>
    </source>
</evidence>
<dbReference type="Gene3D" id="3.30.9.10">
    <property type="entry name" value="D-Amino Acid Oxidase, subunit A, domain 2"/>
    <property type="match status" value="1"/>
</dbReference>
<dbReference type="AlphaFoldDB" id="A0A6J4QPQ4"/>
<dbReference type="PANTHER" id="PTHR11985:SF15">
    <property type="entry name" value="GLYCEROL-3-PHOSPHATE DEHYDROGENASE, MITOCHONDRIAL"/>
    <property type="match status" value="1"/>
</dbReference>
<comment type="cofactor">
    <cofactor evidence="1">
        <name>FAD</name>
        <dbReference type="ChEBI" id="CHEBI:57692"/>
    </cofactor>
</comment>
<evidence type="ECO:0000259" key="7">
    <source>
        <dbReference type="Pfam" id="PF16901"/>
    </source>
</evidence>
<dbReference type="Gene3D" id="1.10.8.870">
    <property type="entry name" value="Alpha-glycerophosphate oxidase, cap domain"/>
    <property type="match status" value="1"/>
</dbReference>
<dbReference type="NCBIfam" id="NF008899">
    <property type="entry name" value="PRK12266.1"/>
    <property type="match status" value="1"/>
</dbReference>
<dbReference type="InterPro" id="IPR000447">
    <property type="entry name" value="G3P_DH_FAD-dep"/>
</dbReference>
<keyword evidence="4" id="KW-0274">FAD</keyword>
<comment type="similarity">
    <text evidence="2">Belongs to the FAD-dependent glycerol-3-phosphate dehydrogenase family.</text>
</comment>
<keyword evidence="5 8" id="KW-0560">Oxidoreductase</keyword>
<dbReference type="GO" id="GO:0004368">
    <property type="term" value="F:glycerol-3-phosphate dehydrogenase (quinone) activity"/>
    <property type="evidence" value="ECO:0007669"/>
    <property type="project" value="UniProtKB-EC"/>
</dbReference>